<evidence type="ECO:0000259" key="8">
    <source>
        <dbReference type="Pfam" id="PF00890"/>
    </source>
</evidence>
<dbReference type="InterPro" id="IPR050315">
    <property type="entry name" value="FAD-oxidoreductase_2"/>
</dbReference>
<keyword evidence="4 6" id="KW-0560">Oxidoreductase</keyword>
<evidence type="ECO:0000313" key="9">
    <source>
        <dbReference type="EMBL" id="CCK68482.1"/>
    </source>
</evidence>
<keyword evidence="7" id="KW-0812">Transmembrane</keyword>
<evidence type="ECO:0000256" key="5">
    <source>
        <dbReference type="ARBA" id="ARBA00050832"/>
    </source>
</evidence>
<evidence type="ECO:0000256" key="4">
    <source>
        <dbReference type="ARBA" id="ARBA00023002"/>
    </source>
</evidence>
<comment type="similarity">
    <text evidence="1 6">Belongs to the FAD-dependent oxidoreductase 2 family. FRD/SDH subfamily.</text>
</comment>
<reference evidence="10" key="2">
    <citation type="submission" date="2012-08" db="EMBL/GenBank/DDBJ databases">
        <title>Genome sequence of Kazachstania naganishii.</title>
        <authorList>
            <person name="Gordon J.L."/>
            <person name="Armisen D."/>
            <person name="Proux-Wera E."/>
            <person name="OhEigeartaigh S.S."/>
            <person name="Byrne K.P."/>
            <person name="Wolfe K.H."/>
        </authorList>
    </citation>
    <scope>NUCLEOTIDE SEQUENCE [LARGE SCALE GENOMIC DNA]</scope>
    <source>
        <strain evidence="10">ATCC MYA-139 / BCRC 22969 / CBS 8797 / CCRC 22969 / KCTC 17520 / NBRC 10181 / NCYC 3082</strain>
    </source>
</reference>
<dbReference type="SUPFAM" id="SSF56425">
    <property type="entry name" value="Succinate dehydrogenase/fumarate reductase flavoprotein, catalytic domain"/>
    <property type="match status" value="1"/>
</dbReference>
<feature type="domain" description="FAD-dependent oxidoreductase 2 FAD-binding" evidence="8">
    <location>
        <begin position="42"/>
        <end position="487"/>
    </location>
</feature>
<dbReference type="GeneID" id="34524132"/>
<protein>
    <recommendedName>
        <fullName evidence="6">Fumarate reductase</fullName>
        <ecNumber evidence="6">1.3.1.6</ecNumber>
    </recommendedName>
</protein>
<evidence type="ECO:0000256" key="2">
    <source>
        <dbReference type="ARBA" id="ARBA00022630"/>
    </source>
</evidence>
<feature type="transmembrane region" description="Helical" evidence="7">
    <location>
        <begin position="7"/>
        <end position="27"/>
    </location>
</feature>
<evidence type="ECO:0000256" key="7">
    <source>
        <dbReference type="SAM" id="Phobius"/>
    </source>
</evidence>
<dbReference type="eggNOG" id="KOG2404">
    <property type="taxonomic scope" value="Eukaryota"/>
</dbReference>
<dbReference type="OMA" id="LRQWDIQ"/>
<dbReference type="Proteomes" id="UP000006310">
    <property type="component" value="Chromosome 2"/>
</dbReference>
<dbReference type="KEGG" id="kng:KNAG_0B00330"/>
<dbReference type="Gene3D" id="3.90.700.10">
    <property type="entry name" value="Succinate dehydrogenase/fumarate reductase flavoprotein, catalytic domain"/>
    <property type="match status" value="1"/>
</dbReference>
<keyword evidence="10" id="KW-1185">Reference proteome</keyword>
<dbReference type="FunFam" id="3.90.700.10:FF:000007">
    <property type="entry name" value="NADH-dependent fumarate reductase"/>
    <property type="match status" value="1"/>
</dbReference>
<dbReference type="STRING" id="1071383.J7RUJ3"/>
<keyword evidence="7" id="KW-1133">Transmembrane helix</keyword>
<gene>
    <name evidence="9" type="primary">KNAG0B00330</name>
    <name evidence="9" type="ordered locus">KNAG_0B00330</name>
</gene>
<dbReference type="NCBIfam" id="TIGR01813">
    <property type="entry name" value="flavo_cyto_c"/>
    <property type="match status" value="1"/>
</dbReference>
<keyword evidence="7" id="KW-0472">Membrane</keyword>
<dbReference type="PANTHER" id="PTHR43400:SF7">
    <property type="entry name" value="FAD-DEPENDENT OXIDOREDUCTASE 2 FAD BINDING DOMAIN-CONTAINING PROTEIN"/>
    <property type="match status" value="1"/>
</dbReference>
<comment type="function">
    <text evidence="6">Irreversibly catalyzes the reduction of fumarate to succinate.</text>
</comment>
<evidence type="ECO:0000256" key="3">
    <source>
        <dbReference type="ARBA" id="ARBA00022827"/>
    </source>
</evidence>
<keyword evidence="2 6" id="KW-0285">Flavoprotein</keyword>
<dbReference type="HOGENOM" id="CLU_011398_4_5_1"/>
<accession>J7RUJ3</accession>
<dbReference type="GO" id="GO:0016156">
    <property type="term" value="F:fumarate reductase (NADH) activity"/>
    <property type="evidence" value="ECO:0007669"/>
    <property type="project" value="UniProtKB-EC"/>
</dbReference>
<dbReference type="Pfam" id="PF00890">
    <property type="entry name" value="FAD_binding_2"/>
    <property type="match status" value="1"/>
</dbReference>
<comment type="catalytic activity">
    <reaction evidence="5 6">
        <text>succinate + NAD(+) = fumarate + NADH + H(+)</text>
        <dbReference type="Rhea" id="RHEA:18281"/>
        <dbReference type="ChEBI" id="CHEBI:15378"/>
        <dbReference type="ChEBI" id="CHEBI:29806"/>
        <dbReference type="ChEBI" id="CHEBI:30031"/>
        <dbReference type="ChEBI" id="CHEBI:57540"/>
        <dbReference type="ChEBI" id="CHEBI:57945"/>
        <dbReference type="EC" id="1.3.1.6"/>
    </reaction>
</comment>
<dbReference type="InterPro" id="IPR003953">
    <property type="entry name" value="FAD-dep_OxRdtase_2_FAD-bd"/>
</dbReference>
<evidence type="ECO:0000313" key="10">
    <source>
        <dbReference type="Proteomes" id="UP000006310"/>
    </source>
</evidence>
<reference evidence="9 10" key="1">
    <citation type="journal article" date="2011" name="Proc. Natl. Acad. Sci. U.S.A.">
        <title>Evolutionary erosion of yeast sex chromosomes by mating-type switching accidents.</title>
        <authorList>
            <person name="Gordon J.L."/>
            <person name="Armisen D."/>
            <person name="Proux-Wera E."/>
            <person name="Oheigeartaigh S.S."/>
            <person name="Byrne K.P."/>
            <person name="Wolfe K.H."/>
        </authorList>
    </citation>
    <scope>NUCLEOTIDE SEQUENCE [LARGE SCALE GENOMIC DNA]</scope>
    <source>
        <strain evidence="10">ATCC MYA-139 / BCRC 22969 / CBS 8797 / CCRC 22969 / KCTC 17520 / NBRC 10181 / NCYC 3082</strain>
    </source>
</reference>
<dbReference type="Gene3D" id="3.50.50.60">
    <property type="entry name" value="FAD/NAD(P)-binding domain"/>
    <property type="match status" value="1"/>
</dbReference>
<dbReference type="GO" id="GO:0010181">
    <property type="term" value="F:FMN binding"/>
    <property type="evidence" value="ECO:0007669"/>
    <property type="project" value="InterPro"/>
</dbReference>
<dbReference type="SUPFAM" id="SSF51905">
    <property type="entry name" value="FAD/NAD(P)-binding domain"/>
    <property type="match status" value="1"/>
</dbReference>
<name>J7RUJ3_HUIN7</name>
<organism evidence="9 10">
    <name type="scientific">Huiozyma naganishii (strain ATCC MYA-139 / BCRC 22969 / CBS 8797 / KCTC 17520 / NBRC 10181 / NCYC 3082 / Yp74L-3)</name>
    <name type="common">Yeast</name>
    <name type="synonym">Kazachstania naganishii</name>
    <dbReference type="NCBI Taxonomy" id="1071383"/>
    <lineage>
        <taxon>Eukaryota</taxon>
        <taxon>Fungi</taxon>
        <taxon>Dikarya</taxon>
        <taxon>Ascomycota</taxon>
        <taxon>Saccharomycotina</taxon>
        <taxon>Saccharomycetes</taxon>
        <taxon>Saccharomycetales</taxon>
        <taxon>Saccharomycetaceae</taxon>
        <taxon>Huiozyma</taxon>
    </lineage>
</organism>
<dbReference type="RefSeq" id="XP_022462728.1">
    <property type="nucleotide sequence ID" value="XM_022611306.1"/>
</dbReference>
<dbReference type="InterPro" id="IPR027477">
    <property type="entry name" value="Succ_DH/fumarate_Rdtase_cat_sf"/>
</dbReference>
<dbReference type="InterPro" id="IPR036188">
    <property type="entry name" value="FAD/NAD-bd_sf"/>
</dbReference>
<evidence type="ECO:0000256" key="1">
    <source>
        <dbReference type="ARBA" id="ARBA00008040"/>
    </source>
</evidence>
<dbReference type="EMBL" id="HE978315">
    <property type="protein sequence ID" value="CCK68482.1"/>
    <property type="molecule type" value="Genomic_DNA"/>
</dbReference>
<keyword evidence="3 6" id="KW-0274">FAD</keyword>
<sequence>MRRPIRRLFLNILLIVIVVIMLKPFILRASKPAKRHISSRPVVIIGTGLAGLTTGNQLVSEHKLPVILLDKASSIGGNSIKASSGINGAWTETQRSTGVEDSAELFLKDTVKSARNRGVECLMERLTTNSASAVAWLQKEFDIKLDLLAQLGGHSAPRTHRSSGKLPPGFEIVSALSKRLEILAKEQPNLVNISLESKVEDVILSDKGEVSGVVYTDSEGKKQKIETSNVVFASGGFGFSKDMLKRFAPELIDLPTTNGKQTTGDGQNLLELLGADLIDMDQVQVHPTGFIDPNDRENNWKFLAAEALRGLGGILVHPIFGKRFYNELDTRDNVTTAIQKFCPADDNRALLVMSSKVYEAYKNNMDFYMFKKLIKKVHIKDVVKTYHLSITVEEFIQELETYSSESKNDQYGRPLVVNTFGTDISANDYVFIGEITPVVHFTMGGAKIDQFARVLNTKGKPLANGLYAAGEVSGGVHGSNRLGGSSLLECVVFGRTAADSIASRWK</sequence>
<dbReference type="EC" id="1.3.1.6" evidence="6"/>
<dbReference type="InterPro" id="IPR010960">
    <property type="entry name" value="Flavocytochrome_c"/>
</dbReference>
<dbReference type="OrthoDB" id="10254877at2759"/>
<evidence type="ECO:0000256" key="6">
    <source>
        <dbReference type="RuleBase" id="RU366062"/>
    </source>
</evidence>
<dbReference type="AlphaFoldDB" id="J7RUJ3"/>
<dbReference type="PANTHER" id="PTHR43400">
    <property type="entry name" value="FUMARATE REDUCTASE"/>
    <property type="match status" value="1"/>
</dbReference>
<comment type="cofactor">
    <cofactor evidence="6">
        <name>FAD</name>
        <dbReference type="ChEBI" id="CHEBI:57692"/>
    </cofactor>
    <text evidence="6">Binds 1 FAD per monomer.</text>
</comment>
<proteinExistence type="inferred from homology"/>